<protein>
    <recommendedName>
        <fullName evidence="9">Shikimate dehydrogenase (NADP(+))</fullName>
        <shortName evidence="9">SDH</shortName>
        <ecNumber evidence="9">1.1.1.25</ecNumber>
    </recommendedName>
</protein>
<dbReference type="EC" id="1.1.1.25" evidence="9"/>
<feature type="binding site" evidence="9">
    <location>
        <begin position="135"/>
        <end position="139"/>
    </location>
    <ligand>
        <name>NADP(+)</name>
        <dbReference type="ChEBI" id="CHEBI:58349"/>
    </ligand>
</feature>
<name>A0A437S7Z7_9FIRM</name>
<comment type="catalytic activity">
    <reaction evidence="7">
        <text>shikimate + NAD(+) = 3-dehydroshikimate + NADH + H(+)</text>
        <dbReference type="Rhea" id="RHEA:17741"/>
        <dbReference type="ChEBI" id="CHEBI:15378"/>
        <dbReference type="ChEBI" id="CHEBI:16630"/>
        <dbReference type="ChEBI" id="CHEBI:36208"/>
        <dbReference type="ChEBI" id="CHEBI:57540"/>
        <dbReference type="ChEBI" id="CHEBI:57945"/>
    </reaction>
</comment>
<dbReference type="AlphaFoldDB" id="A0A437S7Z7"/>
<comment type="catalytic activity">
    <reaction evidence="9">
        <text>shikimate + NADP(+) = 3-dehydroshikimate + NADPH + H(+)</text>
        <dbReference type="Rhea" id="RHEA:17737"/>
        <dbReference type="ChEBI" id="CHEBI:15378"/>
        <dbReference type="ChEBI" id="CHEBI:16630"/>
        <dbReference type="ChEBI" id="CHEBI:36208"/>
        <dbReference type="ChEBI" id="CHEBI:57783"/>
        <dbReference type="ChEBI" id="CHEBI:58349"/>
        <dbReference type="EC" id="1.1.1.25"/>
    </reaction>
</comment>
<keyword evidence="2 9" id="KW-0028">Amino-acid biosynthesis</keyword>
<organism evidence="12 13">
    <name type="scientific">Anaerosphaera multitolerans</name>
    <dbReference type="NCBI Taxonomy" id="2487351"/>
    <lineage>
        <taxon>Bacteria</taxon>
        <taxon>Bacillati</taxon>
        <taxon>Bacillota</taxon>
        <taxon>Tissierellia</taxon>
        <taxon>Tissierellales</taxon>
        <taxon>Peptoniphilaceae</taxon>
        <taxon>Anaerosphaera</taxon>
    </lineage>
</organism>
<dbReference type="InterPro" id="IPR046346">
    <property type="entry name" value="Aminoacid_DH-like_N_sf"/>
</dbReference>
<dbReference type="SUPFAM" id="SSF51735">
    <property type="entry name" value="NAD(P)-binding Rossmann-fold domains"/>
    <property type="match status" value="1"/>
</dbReference>
<feature type="binding site" evidence="9">
    <location>
        <position position="69"/>
    </location>
    <ligand>
        <name>shikimate</name>
        <dbReference type="ChEBI" id="CHEBI:36208"/>
    </ligand>
</feature>
<dbReference type="PANTHER" id="PTHR21089:SF1">
    <property type="entry name" value="BIFUNCTIONAL 3-DEHYDROQUINATE DEHYDRATASE_SHIKIMATE DEHYDROGENASE, CHLOROPLASTIC"/>
    <property type="match status" value="1"/>
</dbReference>
<dbReference type="Gene3D" id="3.40.50.720">
    <property type="entry name" value="NAD(P)-binding Rossmann-like Domain"/>
    <property type="match status" value="1"/>
</dbReference>
<gene>
    <name evidence="9 12" type="primary">aroE</name>
    <name evidence="12" type="ORF">EF514_02750</name>
</gene>
<evidence type="ECO:0000313" key="13">
    <source>
        <dbReference type="Proteomes" id="UP000288812"/>
    </source>
</evidence>
<proteinExistence type="inferred from homology"/>
<dbReference type="InterPro" id="IPR011342">
    <property type="entry name" value="Shikimate_DH"/>
</dbReference>
<feature type="active site" description="Proton acceptor" evidence="9">
    <location>
        <position position="73"/>
    </location>
</feature>
<dbReference type="GO" id="GO:0009423">
    <property type="term" value="P:chorismate biosynthetic process"/>
    <property type="evidence" value="ECO:0007669"/>
    <property type="project" value="UniProtKB-UniRule"/>
</dbReference>
<dbReference type="InterPro" id="IPR013708">
    <property type="entry name" value="Shikimate_DH-bd_N"/>
</dbReference>
<evidence type="ECO:0000256" key="4">
    <source>
        <dbReference type="ARBA" id="ARBA00023002"/>
    </source>
</evidence>
<dbReference type="RefSeq" id="WP_127723598.1">
    <property type="nucleotide sequence ID" value="NZ_RLIH01000003.1"/>
</dbReference>
<dbReference type="GO" id="GO:0019632">
    <property type="term" value="P:shikimate metabolic process"/>
    <property type="evidence" value="ECO:0007669"/>
    <property type="project" value="InterPro"/>
</dbReference>
<evidence type="ECO:0000259" key="11">
    <source>
        <dbReference type="Pfam" id="PF18317"/>
    </source>
</evidence>
<dbReference type="NCBIfam" id="TIGR00507">
    <property type="entry name" value="aroE"/>
    <property type="match status" value="1"/>
</dbReference>
<dbReference type="GO" id="GO:0008652">
    <property type="term" value="P:amino acid biosynthetic process"/>
    <property type="evidence" value="ECO:0007669"/>
    <property type="project" value="UniProtKB-KW"/>
</dbReference>
<keyword evidence="3 9" id="KW-0521">NADP</keyword>
<dbReference type="GO" id="GO:0050661">
    <property type="term" value="F:NADP binding"/>
    <property type="evidence" value="ECO:0007669"/>
    <property type="project" value="InterPro"/>
</dbReference>
<evidence type="ECO:0000256" key="6">
    <source>
        <dbReference type="ARBA" id="ARBA00051639"/>
    </source>
</evidence>
<sequence length="289" mass="32084">MTNRIQGTTGLIGLLGNPLKHSRSPHMHNSAFEKLNLDYVYLCFELGKEDLEKGIDALKTFNALGSNITFPNKQEVLKYLDHISEDAEIIGSVNTVKIDPNTKEITGYNTDGAGFIASIEEQNIDYKNKKVVLIGVGGAGRAIAIQLAYEGVSELIIKELDEKLASEVKKTIEDNIKTCKVKLIGDEEALTEELKDSVLLINATPLGMKGREEMCAISGPGVIPSRDIFVYDIVYDPRETKLMKYAKEAGCRTCNGINMMIWQGALAFKIWLGVDMPQDYVRKELFEES</sequence>
<feature type="binding site" evidence="9">
    <location>
        <begin position="22"/>
        <end position="24"/>
    </location>
    <ligand>
        <name>shikimate</name>
        <dbReference type="ChEBI" id="CHEBI:36208"/>
    </ligand>
</feature>
<evidence type="ECO:0000256" key="7">
    <source>
        <dbReference type="ARBA" id="ARBA00052329"/>
    </source>
</evidence>
<comment type="function">
    <text evidence="9">Involved in the biosynthesis of the chorismate, which leads to the biosynthesis of aromatic amino acids. Catalyzes the reversible NADPH linked reduction of 3-dehydroshikimate (DHSA) to yield shikimate (SA).</text>
</comment>
<comment type="catalytic activity">
    <reaction evidence="6">
        <text>L-quinate + NAD(+) = 3-dehydroquinate + NADH + H(+)</text>
        <dbReference type="Rhea" id="RHEA:22364"/>
        <dbReference type="ChEBI" id="CHEBI:15378"/>
        <dbReference type="ChEBI" id="CHEBI:29751"/>
        <dbReference type="ChEBI" id="CHEBI:32364"/>
        <dbReference type="ChEBI" id="CHEBI:57540"/>
        <dbReference type="ChEBI" id="CHEBI:57945"/>
        <dbReference type="EC" id="1.1.1.24"/>
    </reaction>
</comment>
<dbReference type="HAMAP" id="MF_00222">
    <property type="entry name" value="Shikimate_DH_AroE"/>
    <property type="match status" value="1"/>
</dbReference>
<dbReference type="Pfam" id="PF18317">
    <property type="entry name" value="SDH_C"/>
    <property type="match status" value="1"/>
</dbReference>
<comment type="pathway">
    <text evidence="8">Aromatic compound metabolism; 3,4-dihydroxybenzoate biosynthesis; 3-dehydroquinate from D-quinate (NAD(+) route).</text>
</comment>
<comment type="pathway">
    <text evidence="1 9">Metabolic intermediate biosynthesis; chorismate biosynthesis; chorismate from D-erythrose 4-phosphate and phosphoenolpyruvate: step 4/7.</text>
</comment>
<dbReference type="EMBL" id="RLIH01000003">
    <property type="protein sequence ID" value="RVU55210.1"/>
    <property type="molecule type" value="Genomic_DNA"/>
</dbReference>
<feature type="binding site" evidence="9">
    <location>
        <position position="233"/>
    </location>
    <ligand>
        <name>NADP(+)</name>
        <dbReference type="ChEBI" id="CHEBI:58349"/>
    </ligand>
</feature>
<keyword evidence="13" id="KW-1185">Reference proteome</keyword>
<comment type="caution">
    <text evidence="12">The sequence shown here is derived from an EMBL/GenBank/DDBJ whole genome shotgun (WGS) entry which is preliminary data.</text>
</comment>
<dbReference type="UniPathway" id="UPA00053">
    <property type="reaction ID" value="UER00087"/>
</dbReference>
<evidence type="ECO:0000256" key="5">
    <source>
        <dbReference type="ARBA" id="ARBA00023141"/>
    </source>
</evidence>
<evidence type="ECO:0000256" key="2">
    <source>
        <dbReference type="ARBA" id="ARBA00022605"/>
    </source>
</evidence>
<evidence type="ECO:0000256" key="1">
    <source>
        <dbReference type="ARBA" id="ARBA00004871"/>
    </source>
</evidence>
<keyword evidence="5 9" id="KW-0057">Aromatic amino acid biosynthesis</keyword>
<evidence type="ECO:0000256" key="9">
    <source>
        <dbReference type="HAMAP-Rule" id="MF_00222"/>
    </source>
</evidence>
<dbReference type="SUPFAM" id="SSF53223">
    <property type="entry name" value="Aminoacid dehydrogenase-like, N-terminal domain"/>
    <property type="match status" value="1"/>
</dbReference>
<dbReference type="GO" id="GO:0009073">
    <property type="term" value="P:aromatic amino acid family biosynthetic process"/>
    <property type="evidence" value="ECO:0007669"/>
    <property type="project" value="UniProtKB-KW"/>
</dbReference>
<dbReference type="Pfam" id="PF08501">
    <property type="entry name" value="Shikimate_dh_N"/>
    <property type="match status" value="1"/>
</dbReference>
<feature type="binding site" evidence="9">
    <location>
        <position position="85"/>
    </location>
    <ligand>
        <name>NADP(+)</name>
        <dbReference type="ChEBI" id="CHEBI:58349"/>
    </ligand>
</feature>
<dbReference type="GO" id="GO:0004764">
    <property type="term" value="F:shikimate 3-dehydrogenase (NADP+) activity"/>
    <property type="evidence" value="ECO:0007669"/>
    <property type="project" value="UniProtKB-UniRule"/>
</dbReference>
<dbReference type="InterPro" id="IPR036291">
    <property type="entry name" value="NAD(P)-bd_dom_sf"/>
</dbReference>
<dbReference type="Gene3D" id="3.40.50.10860">
    <property type="entry name" value="Leucine Dehydrogenase, chain A, domain 1"/>
    <property type="match status" value="1"/>
</dbReference>
<dbReference type="OrthoDB" id="9792692at2"/>
<dbReference type="GO" id="GO:0030266">
    <property type="term" value="F:quinate 3-dehydrogenase (NAD+) activity"/>
    <property type="evidence" value="ECO:0007669"/>
    <property type="project" value="UniProtKB-EC"/>
</dbReference>
<dbReference type="CDD" id="cd01065">
    <property type="entry name" value="NAD_bind_Shikimate_DH"/>
    <property type="match status" value="1"/>
</dbReference>
<accession>A0A437S7Z7</accession>
<comment type="similarity">
    <text evidence="9">Belongs to the shikimate dehydrogenase family.</text>
</comment>
<feature type="binding site" evidence="9">
    <location>
        <position position="235"/>
    </location>
    <ligand>
        <name>shikimate</name>
        <dbReference type="ChEBI" id="CHEBI:36208"/>
    </ligand>
</feature>
<dbReference type="InterPro" id="IPR041121">
    <property type="entry name" value="SDH_C"/>
</dbReference>
<evidence type="ECO:0000256" key="3">
    <source>
        <dbReference type="ARBA" id="ARBA00022857"/>
    </source>
</evidence>
<reference evidence="12 13" key="1">
    <citation type="submission" date="2018-11" db="EMBL/GenBank/DDBJ databases">
        <title>Genome sequencing and assembly of Anaerosphaera sp. nov., GS7-6-2.</title>
        <authorList>
            <person name="Rettenmaier R."/>
            <person name="Liebl W."/>
            <person name="Zverlov V."/>
        </authorList>
    </citation>
    <scope>NUCLEOTIDE SEQUENCE [LARGE SCALE GENOMIC DNA]</scope>
    <source>
        <strain evidence="12 13">GS7-6-2</strain>
    </source>
</reference>
<dbReference type="FunFam" id="3.40.50.720:FF:000086">
    <property type="entry name" value="Quinate/shikimate dehydrogenase"/>
    <property type="match status" value="1"/>
</dbReference>
<feature type="binding site" evidence="9">
    <location>
        <position position="263"/>
    </location>
    <ligand>
        <name>shikimate</name>
        <dbReference type="ChEBI" id="CHEBI:36208"/>
    </ligand>
</feature>
<feature type="domain" description="Shikimate dehydrogenase substrate binding N-terminal" evidence="10">
    <location>
        <begin position="14"/>
        <end position="96"/>
    </location>
</feature>
<feature type="domain" description="SDH C-terminal" evidence="11">
    <location>
        <begin position="256"/>
        <end position="285"/>
    </location>
</feature>
<keyword evidence="4 9" id="KW-0560">Oxidoreductase</keyword>
<dbReference type="InterPro" id="IPR022893">
    <property type="entry name" value="Shikimate_DH_fam"/>
</dbReference>
<comment type="subunit">
    <text evidence="9">Homodimer.</text>
</comment>
<dbReference type="Proteomes" id="UP000288812">
    <property type="component" value="Unassembled WGS sequence"/>
</dbReference>
<evidence type="ECO:0000256" key="8">
    <source>
        <dbReference type="ARBA" id="ARBA00060613"/>
    </source>
</evidence>
<dbReference type="PANTHER" id="PTHR21089">
    <property type="entry name" value="SHIKIMATE DEHYDROGENASE"/>
    <property type="match status" value="1"/>
</dbReference>
<comment type="caution">
    <text evidence="9">Lacks conserved residue(s) required for the propagation of feature annotation.</text>
</comment>
<feature type="binding site" evidence="9">
    <location>
        <position position="256"/>
    </location>
    <ligand>
        <name>NADP(+)</name>
        <dbReference type="ChEBI" id="CHEBI:58349"/>
    </ligand>
</feature>
<feature type="binding site" evidence="9">
    <location>
        <position position="94"/>
    </location>
    <ligand>
        <name>shikimate</name>
        <dbReference type="ChEBI" id="CHEBI:36208"/>
    </ligand>
</feature>
<evidence type="ECO:0000313" key="12">
    <source>
        <dbReference type="EMBL" id="RVU55210.1"/>
    </source>
</evidence>
<feature type="binding site" evidence="9">
    <location>
        <position position="111"/>
    </location>
    <ligand>
        <name>shikimate</name>
        <dbReference type="ChEBI" id="CHEBI:36208"/>
    </ligand>
</feature>
<evidence type="ECO:0000259" key="10">
    <source>
        <dbReference type="Pfam" id="PF08501"/>
    </source>
</evidence>
<dbReference type="GO" id="GO:0052734">
    <property type="term" value="F:shikimate 3-dehydrogenase (NAD+) activity"/>
    <property type="evidence" value="ECO:0007669"/>
    <property type="project" value="RHEA"/>
</dbReference>